<dbReference type="Pfam" id="PF09531">
    <property type="entry name" value="Ndc1_Nup"/>
    <property type="match status" value="1"/>
</dbReference>
<accession>A0A2R5G5X2</accession>
<evidence type="ECO:0000256" key="6">
    <source>
        <dbReference type="ARBA" id="ARBA00022816"/>
    </source>
</evidence>
<feature type="transmembrane region" description="Helical" evidence="14">
    <location>
        <begin position="61"/>
        <end position="82"/>
    </location>
</feature>
<evidence type="ECO:0000256" key="10">
    <source>
        <dbReference type="ARBA" id="ARBA00023132"/>
    </source>
</evidence>
<keyword evidence="11 14" id="KW-0472">Membrane</keyword>
<dbReference type="PANTHER" id="PTHR13269:SF6">
    <property type="entry name" value="NUCLEOPORIN NDC1"/>
    <property type="match status" value="1"/>
</dbReference>
<keyword evidence="12" id="KW-0539">Nucleus</keyword>
<gene>
    <name evidence="15" type="ORF">FCC1311_026112</name>
</gene>
<dbReference type="InParanoid" id="A0A2R5G5X2"/>
<evidence type="ECO:0000256" key="8">
    <source>
        <dbReference type="ARBA" id="ARBA00022989"/>
    </source>
</evidence>
<keyword evidence="8 14" id="KW-1133">Transmembrane helix</keyword>
<evidence type="ECO:0000256" key="13">
    <source>
        <dbReference type="SAM" id="MobiDB-lite"/>
    </source>
</evidence>
<keyword evidence="10" id="KW-0906">Nuclear pore complex</keyword>
<keyword evidence="4" id="KW-0813">Transport</keyword>
<organism evidence="15 16">
    <name type="scientific">Hondaea fermentalgiana</name>
    <dbReference type="NCBI Taxonomy" id="2315210"/>
    <lineage>
        <taxon>Eukaryota</taxon>
        <taxon>Sar</taxon>
        <taxon>Stramenopiles</taxon>
        <taxon>Bigyra</taxon>
        <taxon>Labyrinthulomycetes</taxon>
        <taxon>Thraustochytrida</taxon>
        <taxon>Thraustochytriidae</taxon>
        <taxon>Hondaea</taxon>
    </lineage>
</organism>
<evidence type="ECO:0000256" key="9">
    <source>
        <dbReference type="ARBA" id="ARBA00023010"/>
    </source>
</evidence>
<dbReference type="EMBL" id="BEYU01000020">
    <property type="protein sequence ID" value="GBG26390.1"/>
    <property type="molecule type" value="Genomic_DNA"/>
</dbReference>
<evidence type="ECO:0000256" key="11">
    <source>
        <dbReference type="ARBA" id="ARBA00023136"/>
    </source>
</evidence>
<evidence type="ECO:0000256" key="14">
    <source>
        <dbReference type="SAM" id="Phobius"/>
    </source>
</evidence>
<evidence type="ECO:0000256" key="1">
    <source>
        <dbReference type="ARBA" id="ARBA00004232"/>
    </source>
</evidence>
<feature type="transmembrane region" description="Helical" evidence="14">
    <location>
        <begin position="103"/>
        <end position="126"/>
    </location>
</feature>
<feature type="transmembrane region" description="Helical" evidence="14">
    <location>
        <begin position="21"/>
        <end position="49"/>
    </location>
</feature>
<dbReference type="Proteomes" id="UP000241890">
    <property type="component" value="Unassembled WGS sequence"/>
</dbReference>
<evidence type="ECO:0000313" key="16">
    <source>
        <dbReference type="Proteomes" id="UP000241890"/>
    </source>
</evidence>
<comment type="subcellular location">
    <subcellularLocation>
        <location evidence="1">Nucleus membrane</location>
        <topology evidence="1">Multi-pass membrane protein</topology>
    </subcellularLocation>
    <subcellularLocation>
        <location evidence="2">Nucleus</location>
        <location evidence="2">Nuclear pore complex</location>
    </subcellularLocation>
</comment>
<keyword evidence="9" id="KW-0811">Translocation</keyword>
<feature type="transmembrane region" description="Helical" evidence="14">
    <location>
        <begin position="146"/>
        <end position="171"/>
    </location>
</feature>
<comment type="similarity">
    <text evidence="3">Belongs to the NDC1 family.</text>
</comment>
<dbReference type="GO" id="GO:0015031">
    <property type="term" value="P:protein transport"/>
    <property type="evidence" value="ECO:0007669"/>
    <property type="project" value="UniProtKB-KW"/>
</dbReference>
<evidence type="ECO:0000256" key="2">
    <source>
        <dbReference type="ARBA" id="ARBA00004567"/>
    </source>
</evidence>
<keyword evidence="5 14" id="KW-0812">Transmembrane</keyword>
<keyword evidence="7" id="KW-0653">Protein transport</keyword>
<dbReference type="AlphaFoldDB" id="A0A2R5G5X2"/>
<feature type="region of interest" description="Disordered" evidence="13">
    <location>
        <begin position="560"/>
        <end position="592"/>
    </location>
</feature>
<dbReference type="GO" id="GO:0031965">
    <property type="term" value="C:nuclear membrane"/>
    <property type="evidence" value="ECO:0007669"/>
    <property type="project" value="UniProtKB-SubCell"/>
</dbReference>
<comment type="caution">
    <text evidence="15">The sequence shown here is derived from an EMBL/GenBank/DDBJ whole genome shotgun (WGS) entry which is preliminary data.</text>
</comment>
<dbReference type="GO" id="GO:0070762">
    <property type="term" value="C:nuclear pore transmembrane ring"/>
    <property type="evidence" value="ECO:0007669"/>
    <property type="project" value="TreeGrafter"/>
</dbReference>
<keyword evidence="6" id="KW-0509">mRNA transport</keyword>
<proteinExistence type="inferred from homology"/>
<protein>
    <submittedName>
        <fullName evidence="15">Nucleoporin NDC1</fullName>
    </submittedName>
</protein>
<dbReference type="PANTHER" id="PTHR13269">
    <property type="entry name" value="NUCLEOPORIN NDC1"/>
    <property type="match status" value="1"/>
</dbReference>
<evidence type="ECO:0000256" key="12">
    <source>
        <dbReference type="ARBA" id="ARBA00023242"/>
    </source>
</evidence>
<evidence type="ECO:0000313" key="15">
    <source>
        <dbReference type="EMBL" id="GBG26390.1"/>
    </source>
</evidence>
<reference evidence="15 16" key="1">
    <citation type="submission" date="2017-12" db="EMBL/GenBank/DDBJ databases">
        <title>Sequencing, de novo assembly and annotation of complete genome of a new Thraustochytrid species, strain FCC1311.</title>
        <authorList>
            <person name="Sedici K."/>
            <person name="Godart F."/>
            <person name="Aiese Cigliano R."/>
            <person name="Sanseverino W."/>
            <person name="Barakat M."/>
            <person name="Ortet P."/>
            <person name="Marechal E."/>
            <person name="Cagnac O."/>
            <person name="Amato A."/>
        </authorList>
    </citation>
    <scope>NUCLEOTIDE SEQUENCE [LARGE SCALE GENOMIC DNA]</scope>
</reference>
<sequence length="726" mass="80813">MTTPEAARRLDATARGGWRELLLFQFMALGVWLVPVVFWMLLCAAALLSGQWKIWVTKGAVFARLLAHASSLALVLLLTVGVRHRFSTVRREIFSRVVNILRGLVQPLVVHVLHGAVGYLSASLLLALESVAARKALSRSAGDQVLVWEASYLSLCGVSSGIVFSMIFFIGDRARIVFPRNEQKRHVRLRKALSIVLVRSLTLAMMASTAATVLGHILYGKSPADMAWAVLARGVLVAWFVAACLDASAELYSVFMTENKRIGMCTRFPVGMREESVLLAQCTTLCDPGSLEEALLCFPLSIASSRSSMLSFRSANKEMGGLLEFAKAYEMTAQQKQQQQERQPQSAARAAAVVDARAALRQWWVDTCETVSLASQTAEEWEQLVTLRRRRLNTVLQAIYTSDAAQLGFPFWHRERLNPAQEVVRARAFFDLASLSEFDEDRRRDIYEDAETCIRVMESCMAVVDALTLTLTVASRYSALEPTLPTSKGGQPLRDVFVLGPAPSETNGLDPKIKRDLAWKAELAARRLRRQPWLSLDWWLFTVQSQFKAHDPIAAQFAFDQETSDRPEATTASSRADTSKSGVGARSSWEQQWERRRAQRSQRWLHAIKSQFCRTPKQQTDALLGDDQVVRAAVVALGNLALHSRSEDQFGHVARLVPATLESLQGCLKVLDLYSASPAFLGEAVAASGMQDNKLTRAQVVELRFAVERSVFAIRKTFHEWLPANT</sequence>
<name>A0A2R5G5X2_9STRA</name>
<dbReference type="GO" id="GO:0030674">
    <property type="term" value="F:protein-macromolecule adaptor activity"/>
    <property type="evidence" value="ECO:0007669"/>
    <property type="project" value="TreeGrafter"/>
</dbReference>
<keyword evidence="16" id="KW-1185">Reference proteome</keyword>
<evidence type="ECO:0000256" key="5">
    <source>
        <dbReference type="ARBA" id="ARBA00022692"/>
    </source>
</evidence>
<dbReference type="GO" id="GO:0051028">
    <property type="term" value="P:mRNA transport"/>
    <property type="evidence" value="ECO:0007669"/>
    <property type="project" value="UniProtKB-KW"/>
</dbReference>
<evidence type="ECO:0000256" key="3">
    <source>
        <dbReference type="ARBA" id="ARBA00005760"/>
    </source>
</evidence>
<feature type="transmembrane region" description="Helical" evidence="14">
    <location>
        <begin position="192"/>
        <end position="219"/>
    </location>
</feature>
<dbReference type="GO" id="GO:0006999">
    <property type="term" value="P:nuclear pore organization"/>
    <property type="evidence" value="ECO:0007669"/>
    <property type="project" value="TreeGrafter"/>
</dbReference>
<evidence type="ECO:0000256" key="4">
    <source>
        <dbReference type="ARBA" id="ARBA00022448"/>
    </source>
</evidence>
<feature type="compositionally biased region" description="Polar residues" evidence="13">
    <location>
        <begin position="570"/>
        <end position="581"/>
    </location>
</feature>
<dbReference type="InterPro" id="IPR019049">
    <property type="entry name" value="Nucleoporin_prot_Ndc1/Nup"/>
</dbReference>
<evidence type="ECO:0000256" key="7">
    <source>
        <dbReference type="ARBA" id="ARBA00022927"/>
    </source>
</evidence>